<proteinExistence type="predicted"/>
<accession>A0A494WG09</accession>
<dbReference type="EMBL" id="AP018664">
    <property type="protein sequence ID" value="BBD99922.1"/>
    <property type="molecule type" value="Genomic_DNA"/>
</dbReference>
<dbReference type="Proteomes" id="UP000279959">
    <property type="component" value="Chromosome"/>
</dbReference>
<sequence length="106" mass="10799">MRTVLPAALLLLAGLCALVAASLTGVRGPGTYAVVAPPGSRLADAVEIIRAADGRLVRPGRFANIAIARSARPDFAQALRRAGAWAVIDATGQGGCLAPLLERTPS</sequence>
<dbReference type="AlphaFoldDB" id="A0A494WG09"/>
<name>A0A494WG09_9SPHN</name>
<organism evidence="1 2">
    <name type="scientific">Sphingobium amiense</name>
    <dbReference type="NCBI Taxonomy" id="135719"/>
    <lineage>
        <taxon>Bacteria</taxon>
        <taxon>Pseudomonadati</taxon>
        <taxon>Pseudomonadota</taxon>
        <taxon>Alphaproteobacteria</taxon>
        <taxon>Sphingomonadales</taxon>
        <taxon>Sphingomonadaceae</taxon>
        <taxon>Sphingobium</taxon>
    </lineage>
</organism>
<dbReference type="KEGG" id="sami:SAMIE_1034230"/>
<gene>
    <name evidence="1" type="ORF">SAMIE_1034230</name>
</gene>
<keyword evidence="2" id="KW-1185">Reference proteome</keyword>
<reference evidence="1 2" key="1">
    <citation type="submission" date="2018-05" db="EMBL/GenBank/DDBJ databases">
        <title>Complete Genome Sequence of the Nonylphenol-Degrading Bacterium Sphingobium amiense DSM 16289T.</title>
        <authorList>
            <person name="Ootsuka M."/>
            <person name="Nishizawa T."/>
            <person name="Ohta H."/>
        </authorList>
    </citation>
    <scope>NUCLEOTIDE SEQUENCE [LARGE SCALE GENOMIC DNA]</scope>
    <source>
        <strain evidence="1 2">DSM 16289</strain>
    </source>
</reference>
<evidence type="ECO:0000313" key="2">
    <source>
        <dbReference type="Proteomes" id="UP000279959"/>
    </source>
</evidence>
<evidence type="ECO:0000313" key="1">
    <source>
        <dbReference type="EMBL" id="BBD99922.1"/>
    </source>
</evidence>
<protein>
    <submittedName>
        <fullName evidence="1">Uncharacterized protein</fullName>
    </submittedName>
</protein>